<dbReference type="InterPro" id="IPR036864">
    <property type="entry name" value="Zn2-C6_fun-type_DNA-bd_sf"/>
</dbReference>
<feature type="region of interest" description="Disordered" evidence="5">
    <location>
        <begin position="72"/>
        <end position="149"/>
    </location>
</feature>
<dbReference type="PANTHER" id="PTHR37534:SF9">
    <property type="entry name" value="ZN(II)2CYS6 TRANSCRIPTION FACTOR (EUROFUNG)"/>
    <property type="match status" value="1"/>
</dbReference>
<reference evidence="7 8" key="1">
    <citation type="submission" date="2018-02" db="EMBL/GenBank/DDBJ databases">
        <title>The genomes of Aspergillus section Nigri reveals drivers in fungal speciation.</title>
        <authorList>
            <consortium name="DOE Joint Genome Institute"/>
            <person name="Vesth T.C."/>
            <person name="Nybo J."/>
            <person name="Theobald S."/>
            <person name="Brandl J."/>
            <person name="Frisvad J.C."/>
            <person name="Nielsen K.F."/>
            <person name="Lyhne E.K."/>
            <person name="Kogle M.E."/>
            <person name="Kuo A."/>
            <person name="Riley R."/>
            <person name="Clum A."/>
            <person name="Nolan M."/>
            <person name="Lipzen A."/>
            <person name="Salamov A."/>
            <person name="Henrissat B."/>
            <person name="Wiebenga A."/>
            <person name="De vries R.P."/>
            <person name="Grigoriev I.V."/>
            <person name="Mortensen U.H."/>
            <person name="Andersen M.R."/>
            <person name="Baker S.E."/>
        </authorList>
    </citation>
    <scope>NUCLEOTIDE SEQUENCE [LARGE SCALE GENOMIC DNA]</scope>
    <source>
        <strain evidence="7 8">CBS 121057</strain>
    </source>
</reference>
<feature type="compositionally biased region" description="Low complexity" evidence="5">
    <location>
        <begin position="135"/>
        <end position="149"/>
    </location>
</feature>
<dbReference type="CDD" id="cd00067">
    <property type="entry name" value="GAL4"/>
    <property type="match status" value="1"/>
</dbReference>
<feature type="compositionally biased region" description="Basic residues" evidence="5">
    <location>
        <begin position="199"/>
        <end position="209"/>
    </location>
</feature>
<evidence type="ECO:0000313" key="7">
    <source>
        <dbReference type="EMBL" id="PYI06964.1"/>
    </source>
</evidence>
<dbReference type="SUPFAM" id="SSF57701">
    <property type="entry name" value="Zn2/Cys6 DNA-binding domain"/>
    <property type="match status" value="1"/>
</dbReference>
<evidence type="ECO:0000256" key="5">
    <source>
        <dbReference type="SAM" id="MobiDB-lite"/>
    </source>
</evidence>
<dbReference type="GO" id="GO:0005634">
    <property type="term" value="C:nucleus"/>
    <property type="evidence" value="ECO:0007669"/>
    <property type="project" value="TreeGrafter"/>
</dbReference>
<dbReference type="PANTHER" id="PTHR37534">
    <property type="entry name" value="TRANSCRIPTIONAL ACTIVATOR PROTEIN UGA3"/>
    <property type="match status" value="1"/>
</dbReference>
<dbReference type="EMBL" id="KZ826345">
    <property type="protein sequence ID" value="PYI06964.1"/>
    <property type="molecule type" value="Genomic_DNA"/>
</dbReference>
<dbReference type="GO" id="GO:0000976">
    <property type="term" value="F:transcription cis-regulatory region binding"/>
    <property type="evidence" value="ECO:0007669"/>
    <property type="project" value="TreeGrafter"/>
</dbReference>
<dbReference type="GO" id="GO:0008270">
    <property type="term" value="F:zinc ion binding"/>
    <property type="evidence" value="ECO:0007669"/>
    <property type="project" value="InterPro"/>
</dbReference>
<keyword evidence="3" id="KW-0804">Transcription</keyword>
<protein>
    <recommendedName>
        <fullName evidence="6">Zn(2)-C6 fungal-type domain-containing protein</fullName>
    </recommendedName>
</protein>
<dbReference type="Pfam" id="PF00172">
    <property type="entry name" value="Zn_clus"/>
    <property type="match status" value="1"/>
</dbReference>
<feature type="region of interest" description="Disordered" evidence="5">
    <location>
        <begin position="1"/>
        <end position="37"/>
    </location>
</feature>
<gene>
    <name evidence="7" type="ORF">BO78DRAFT_396749</name>
</gene>
<sequence length="696" mass="77663">MSSPPMTGQLPDSPSHRRLAARREPQRSRKGCPACRRRKIKCDEQKPECGQCLRSGRSCRIIDSLFRPHAYSFLTGSSPRSSHDTRPRSRSPDSPLPLPEPDIAWAAGTPQAAATPREIPSAGDLAGQPAPILNTPGTASTSPASPAAPAAPADVIALVNVLTTPVVPVVTSGAFPAHKESLPAPREPPIQITTEPSPHHSHRDGRPRRPSHDPSRTPTDPCLWQEDSVHDTYQDRCEIAFFLRYFSEGPGRWMDLGNDTQYFSRYIVSLADQSALIRYAACALAAKQLGQVKEPESSIRQTSCHRAMLKAFSDSKLDFLWYGAKYYEKAIQILARQISHEDRSDCHISPACIYQSGLTPQSMDYSVLGEQEIAAATFRLLAACMLCQYEDLSVTLRAWSGHLDGIYKLLRPHLSGAVELQPSHPIPQPVSVVESIFWFLAINDMMDAFVSRKHTRLNTDDLAVWRKFGGLPLDETGSLVIHYTDERHTESVLSKALIRLLCLMVNANLGNVVEWNYINGELGRWHSILPPSFLSPVSWPPRPATQTDGGEPSIIPDLFTRETWFSSDTCAIAMAFYHMARMVLLVKRPLELFLQQLPHQLDLLATYRSLQEGLRHHASEIVPIAHGMPSDVVRKYLLQPLYVAGRCLQDISDRRSLLAVLGQIDDDLGAFTDYRKRDLCEEWGIPYELVERNIVL</sequence>
<evidence type="ECO:0000259" key="6">
    <source>
        <dbReference type="PROSITE" id="PS50048"/>
    </source>
</evidence>
<evidence type="ECO:0000256" key="3">
    <source>
        <dbReference type="ARBA" id="ARBA00023163"/>
    </source>
</evidence>
<dbReference type="PROSITE" id="PS50048">
    <property type="entry name" value="ZN2_CY6_FUNGAL_2"/>
    <property type="match status" value="1"/>
</dbReference>
<proteinExistence type="predicted"/>
<evidence type="ECO:0000256" key="2">
    <source>
        <dbReference type="ARBA" id="ARBA00023125"/>
    </source>
</evidence>
<keyword evidence="1" id="KW-0805">Transcription regulation</keyword>
<evidence type="ECO:0000313" key="8">
    <source>
        <dbReference type="Proteomes" id="UP000248423"/>
    </source>
</evidence>
<accession>A0A319ESX7</accession>
<keyword evidence="8" id="KW-1185">Reference proteome</keyword>
<dbReference type="PROSITE" id="PS00463">
    <property type="entry name" value="ZN2_CY6_FUNGAL_1"/>
    <property type="match status" value="1"/>
</dbReference>
<evidence type="ECO:0000256" key="1">
    <source>
        <dbReference type="ARBA" id="ARBA00023015"/>
    </source>
</evidence>
<feature type="compositionally biased region" description="Low complexity" evidence="5">
    <location>
        <begin position="101"/>
        <end position="116"/>
    </location>
</feature>
<evidence type="ECO:0000256" key="4">
    <source>
        <dbReference type="ARBA" id="ARBA00023242"/>
    </source>
</evidence>
<dbReference type="Proteomes" id="UP000248423">
    <property type="component" value="Unassembled WGS sequence"/>
</dbReference>
<dbReference type="GO" id="GO:0000981">
    <property type="term" value="F:DNA-binding transcription factor activity, RNA polymerase II-specific"/>
    <property type="evidence" value="ECO:0007669"/>
    <property type="project" value="InterPro"/>
</dbReference>
<organism evidence="7 8">
    <name type="scientific">Aspergillus sclerotiicarbonarius (strain CBS 121057 / IBT 28362)</name>
    <dbReference type="NCBI Taxonomy" id="1448318"/>
    <lineage>
        <taxon>Eukaryota</taxon>
        <taxon>Fungi</taxon>
        <taxon>Dikarya</taxon>
        <taxon>Ascomycota</taxon>
        <taxon>Pezizomycotina</taxon>
        <taxon>Eurotiomycetes</taxon>
        <taxon>Eurotiomycetidae</taxon>
        <taxon>Eurotiales</taxon>
        <taxon>Aspergillaceae</taxon>
        <taxon>Aspergillus</taxon>
        <taxon>Aspergillus subgen. Circumdati</taxon>
    </lineage>
</organism>
<keyword evidence="2" id="KW-0238">DNA-binding</keyword>
<dbReference type="Gene3D" id="4.10.240.10">
    <property type="entry name" value="Zn(2)-C6 fungal-type DNA-binding domain"/>
    <property type="match status" value="1"/>
</dbReference>
<dbReference type="OrthoDB" id="5418899at2759"/>
<dbReference type="STRING" id="1448318.A0A319ESX7"/>
<keyword evidence="4" id="KW-0539">Nucleus</keyword>
<feature type="domain" description="Zn(2)-C6 fungal-type" evidence="6">
    <location>
        <begin position="31"/>
        <end position="61"/>
    </location>
</feature>
<feature type="region of interest" description="Disordered" evidence="5">
    <location>
        <begin position="177"/>
        <end position="223"/>
    </location>
</feature>
<feature type="compositionally biased region" description="Polar residues" evidence="5">
    <location>
        <begin position="1"/>
        <end position="12"/>
    </location>
</feature>
<dbReference type="InterPro" id="IPR001138">
    <property type="entry name" value="Zn2Cys6_DnaBD"/>
</dbReference>
<dbReference type="AlphaFoldDB" id="A0A319ESX7"/>
<feature type="compositionally biased region" description="Basic and acidic residues" evidence="5">
    <location>
        <begin position="81"/>
        <end position="91"/>
    </location>
</feature>
<dbReference type="SMART" id="SM00066">
    <property type="entry name" value="GAL4"/>
    <property type="match status" value="1"/>
</dbReference>
<name>A0A319ESX7_ASPSB</name>
<dbReference type="GO" id="GO:0045944">
    <property type="term" value="P:positive regulation of transcription by RNA polymerase II"/>
    <property type="evidence" value="ECO:0007669"/>
    <property type="project" value="TreeGrafter"/>
</dbReference>
<dbReference type="VEuPathDB" id="FungiDB:BO78DRAFT_396749"/>